<evidence type="ECO:0000259" key="3">
    <source>
        <dbReference type="Pfam" id="PF13966"/>
    </source>
</evidence>
<dbReference type="CDD" id="cd06222">
    <property type="entry name" value="RNase_H_like"/>
    <property type="match status" value="1"/>
</dbReference>
<gene>
    <name evidence="4" type="ORF">VFH_I106600</name>
</gene>
<dbReference type="Gene3D" id="3.30.420.10">
    <property type="entry name" value="Ribonuclease H-like superfamily/Ribonuclease H"/>
    <property type="match status" value="1"/>
</dbReference>
<dbReference type="GO" id="GO:0003676">
    <property type="term" value="F:nucleic acid binding"/>
    <property type="evidence" value="ECO:0007669"/>
    <property type="project" value="InterPro"/>
</dbReference>
<dbReference type="GO" id="GO:0004523">
    <property type="term" value="F:RNA-DNA hybrid ribonuclease activity"/>
    <property type="evidence" value="ECO:0007669"/>
    <property type="project" value="InterPro"/>
</dbReference>
<feature type="domain" description="RNase H type-1" evidence="2">
    <location>
        <begin position="226"/>
        <end position="301"/>
    </location>
</feature>
<evidence type="ECO:0008006" key="6">
    <source>
        <dbReference type="Google" id="ProtNLM"/>
    </source>
</evidence>
<dbReference type="InterPro" id="IPR002156">
    <property type="entry name" value="RNaseH_domain"/>
</dbReference>
<dbReference type="Pfam" id="PF13966">
    <property type="entry name" value="zf-RVT"/>
    <property type="match status" value="1"/>
</dbReference>
<dbReference type="InterPro" id="IPR012337">
    <property type="entry name" value="RNaseH-like_sf"/>
</dbReference>
<dbReference type="PANTHER" id="PTHR47723">
    <property type="entry name" value="OS05G0353850 PROTEIN"/>
    <property type="match status" value="1"/>
</dbReference>
<keyword evidence="1" id="KW-0472">Membrane</keyword>
<evidence type="ECO:0000256" key="1">
    <source>
        <dbReference type="SAM" id="Phobius"/>
    </source>
</evidence>
<proteinExistence type="predicted"/>
<dbReference type="InterPro" id="IPR044730">
    <property type="entry name" value="RNase_H-like_dom_plant"/>
</dbReference>
<reference evidence="4 5" key="1">
    <citation type="submission" date="2023-01" db="EMBL/GenBank/DDBJ databases">
        <authorList>
            <person name="Kreplak J."/>
        </authorList>
    </citation>
    <scope>NUCLEOTIDE SEQUENCE [LARGE SCALE GENOMIC DNA]</scope>
</reference>
<feature type="domain" description="Reverse transcriptase zinc-binding" evidence="3">
    <location>
        <begin position="25"/>
        <end position="110"/>
    </location>
</feature>
<dbReference type="SUPFAM" id="SSF53098">
    <property type="entry name" value="Ribonuclease H-like"/>
    <property type="match status" value="1"/>
</dbReference>
<name>A0AAV0Z5D8_VICFA</name>
<keyword evidence="5" id="KW-1185">Reference proteome</keyword>
<dbReference type="Pfam" id="PF13456">
    <property type="entry name" value="RVT_3"/>
    <property type="match status" value="1"/>
</dbReference>
<evidence type="ECO:0000259" key="2">
    <source>
        <dbReference type="Pfam" id="PF13456"/>
    </source>
</evidence>
<accession>A0AAV0Z5D8</accession>
<dbReference type="Proteomes" id="UP001157006">
    <property type="component" value="Chromosome 1S"/>
</dbReference>
<sequence length="322" mass="37065">MHNILPPSNDIGPDRWACIGDGEDYSVASMYRLLDVKDKVVQSEVWKEIWKLDVHEQVRYFVWLMQHDGLLTNRMKNRTDLDSGMCKHCGDVEEDVICVLRDCPKALTMWLAVISTNNHLWKWHNLEVHDENYQRPGCMNSHVSECVRHYQEARDAYKLVSLHQKVTRNIKWEPLPSGWVKINGDRAREGSGMVGCSGIIRGDAIEWLGGFSKPLCICSAYLEKLSGVFEGLCPYKISFHHIIIEIDSQQIINDIYKLDMINNKSRNLVAKIKKFINQGTKVNVKHIYGKANRYADALAKHSIIFRSSFVILLFVLFSINIC</sequence>
<dbReference type="PANTHER" id="PTHR47723:SF13">
    <property type="entry name" value="PUTATIVE-RELATED"/>
    <property type="match status" value="1"/>
</dbReference>
<organism evidence="4 5">
    <name type="scientific">Vicia faba</name>
    <name type="common">Broad bean</name>
    <name type="synonym">Faba vulgaris</name>
    <dbReference type="NCBI Taxonomy" id="3906"/>
    <lineage>
        <taxon>Eukaryota</taxon>
        <taxon>Viridiplantae</taxon>
        <taxon>Streptophyta</taxon>
        <taxon>Embryophyta</taxon>
        <taxon>Tracheophyta</taxon>
        <taxon>Spermatophyta</taxon>
        <taxon>Magnoliopsida</taxon>
        <taxon>eudicotyledons</taxon>
        <taxon>Gunneridae</taxon>
        <taxon>Pentapetalae</taxon>
        <taxon>rosids</taxon>
        <taxon>fabids</taxon>
        <taxon>Fabales</taxon>
        <taxon>Fabaceae</taxon>
        <taxon>Papilionoideae</taxon>
        <taxon>50 kb inversion clade</taxon>
        <taxon>NPAAA clade</taxon>
        <taxon>Hologalegina</taxon>
        <taxon>IRL clade</taxon>
        <taxon>Fabeae</taxon>
        <taxon>Vicia</taxon>
    </lineage>
</organism>
<evidence type="ECO:0000313" key="5">
    <source>
        <dbReference type="Proteomes" id="UP001157006"/>
    </source>
</evidence>
<dbReference type="EMBL" id="OX451735">
    <property type="protein sequence ID" value="CAI8593735.1"/>
    <property type="molecule type" value="Genomic_DNA"/>
</dbReference>
<dbReference type="InterPro" id="IPR026960">
    <property type="entry name" value="RVT-Znf"/>
</dbReference>
<dbReference type="InterPro" id="IPR053151">
    <property type="entry name" value="RNase_H-like"/>
</dbReference>
<feature type="transmembrane region" description="Helical" evidence="1">
    <location>
        <begin position="303"/>
        <end position="321"/>
    </location>
</feature>
<evidence type="ECO:0000313" key="4">
    <source>
        <dbReference type="EMBL" id="CAI8593735.1"/>
    </source>
</evidence>
<protein>
    <recommendedName>
        <fullName evidence="6">RNase H type-1 domain-containing protein</fullName>
    </recommendedName>
</protein>
<keyword evidence="1" id="KW-1133">Transmembrane helix</keyword>
<dbReference type="AlphaFoldDB" id="A0AAV0Z5D8"/>
<keyword evidence="1" id="KW-0812">Transmembrane</keyword>
<dbReference type="InterPro" id="IPR036397">
    <property type="entry name" value="RNaseH_sf"/>
</dbReference>